<comment type="caution">
    <text evidence="1">The sequence shown here is derived from an EMBL/GenBank/DDBJ whole genome shotgun (WGS) entry which is preliminary data.</text>
</comment>
<organism evidence="1 2">
    <name type="scientific">Cichlidogyrus casuarinus</name>
    <dbReference type="NCBI Taxonomy" id="1844966"/>
    <lineage>
        <taxon>Eukaryota</taxon>
        <taxon>Metazoa</taxon>
        <taxon>Spiralia</taxon>
        <taxon>Lophotrochozoa</taxon>
        <taxon>Platyhelminthes</taxon>
        <taxon>Monogenea</taxon>
        <taxon>Monopisthocotylea</taxon>
        <taxon>Dactylogyridea</taxon>
        <taxon>Ancyrocephalidae</taxon>
        <taxon>Cichlidogyrus</taxon>
    </lineage>
</organism>
<gene>
    <name evidence="1" type="ORF">Ciccas_011664</name>
</gene>
<proteinExistence type="predicted"/>
<dbReference type="EMBL" id="JBJKFK010003545">
    <property type="protein sequence ID" value="KAL3309782.1"/>
    <property type="molecule type" value="Genomic_DNA"/>
</dbReference>
<evidence type="ECO:0000313" key="2">
    <source>
        <dbReference type="Proteomes" id="UP001626550"/>
    </source>
</evidence>
<feature type="non-terminal residue" evidence="1">
    <location>
        <position position="1"/>
    </location>
</feature>
<name>A0ABD2PQK9_9PLAT</name>
<keyword evidence="2" id="KW-1185">Reference proteome</keyword>
<evidence type="ECO:0000313" key="1">
    <source>
        <dbReference type="EMBL" id="KAL3309782.1"/>
    </source>
</evidence>
<dbReference type="Proteomes" id="UP001626550">
    <property type="component" value="Unassembled WGS sequence"/>
</dbReference>
<reference evidence="1 2" key="1">
    <citation type="submission" date="2024-11" db="EMBL/GenBank/DDBJ databases">
        <title>Adaptive evolution of stress response genes in parasites aligns with host niche diversity.</title>
        <authorList>
            <person name="Hahn C."/>
            <person name="Resl P."/>
        </authorList>
    </citation>
    <scope>NUCLEOTIDE SEQUENCE [LARGE SCALE GENOMIC DNA]</scope>
    <source>
        <strain evidence="1">EGGRZ-B1_66</strain>
        <tissue evidence="1">Body</tissue>
    </source>
</reference>
<accession>A0ABD2PQK9</accession>
<sequence length="60" mass="6866">IQELQELDKKYREQINALMTLTSNLVSGKLKKTDFQSQETDVNAKLLNLVEKMNNVASQL</sequence>
<protein>
    <submittedName>
        <fullName evidence="1">Uncharacterized protein</fullName>
    </submittedName>
</protein>
<dbReference type="AlphaFoldDB" id="A0ABD2PQK9"/>